<accession>A0A1G2L6H5</accession>
<reference evidence="1 2" key="1">
    <citation type="journal article" date="2016" name="Nat. Commun.">
        <title>Thousands of microbial genomes shed light on interconnected biogeochemical processes in an aquifer system.</title>
        <authorList>
            <person name="Anantharaman K."/>
            <person name="Brown C.T."/>
            <person name="Hug L.A."/>
            <person name="Sharon I."/>
            <person name="Castelle C.J."/>
            <person name="Probst A.J."/>
            <person name="Thomas B.C."/>
            <person name="Singh A."/>
            <person name="Wilkins M.J."/>
            <person name="Karaoz U."/>
            <person name="Brodie E.L."/>
            <person name="Williams K.H."/>
            <person name="Hubbard S.S."/>
            <person name="Banfield J.F."/>
        </authorList>
    </citation>
    <scope>NUCLEOTIDE SEQUENCE [LARGE SCALE GENOMIC DNA]</scope>
</reference>
<organism evidence="1 2">
    <name type="scientific">Candidatus Sungbacteria bacterium RIFCSPLOWO2_01_FULL_47_10</name>
    <dbReference type="NCBI Taxonomy" id="1802276"/>
    <lineage>
        <taxon>Bacteria</taxon>
        <taxon>Candidatus Sungiibacteriota</taxon>
    </lineage>
</organism>
<proteinExistence type="predicted"/>
<evidence type="ECO:0000313" key="2">
    <source>
        <dbReference type="Proteomes" id="UP000177982"/>
    </source>
</evidence>
<dbReference type="AlphaFoldDB" id="A0A1G2L6H5"/>
<dbReference type="Proteomes" id="UP000177982">
    <property type="component" value="Unassembled WGS sequence"/>
</dbReference>
<gene>
    <name evidence="1" type="ORF">A2934_03170</name>
</gene>
<evidence type="ECO:0000313" key="1">
    <source>
        <dbReference type="EMBL" id="OHA07267.1"/>
    </source>
</evidence>
<sequence>MIATRESERSSVFQKIIAPVSVIFFMRTSVITGGVESPEVEPVEAVVLPPDPDADSPEEADDVEAVVSVVLDVSDVSDVPDVFGRTSTRTETPFEHPMLLQALTA</sequence>
<dbReference type="EMBL" id="MHQO01000013">
    <property type="protein sequence ID" value="OHA07267.1"/>
    <property type="molecule type" value="Genomic_DNA"/>
</dbReference>
<comment type="caution">
    <text evidence="1">The sequence shown here is derived from an EMBL/GenBank/DDBJ whole genome shotgun (WGS) entry which is preliminary data.</text>
</comment>
<protein>
    <submittedName>
        <fullName evidence="1">Uncharacterized protein</fullName>
    </submittedName>
</protein>
<name>A0A1G2L6H5_9BACT</name>